<evidence type="ECO:0000256" key="1">
    <source>
        <dbReference type="ARBA" id="ARBA00007926"/>
    </source>
</evidence>
<evidence type="ECO:0000256" key="4">
    <source>
        <dbReference type="SAM" id="MobiDB-lite"/>
    </source>
</evidence>
<gene>
    <name evidence="6" type="ORF">Rt10032_c15g5557</name>
</gene>
<protein>
    <submittedName>
        <fullName evidence="6">60S ribosomal protein l28</fullName>
    </submittedName>
</protein>
<dbReference type="InterPro" id="IPR002672">
    <property type="entry name" value="Ribosomal_eL28"/>
</dbReference>
<feature type="domain" description="Ribosomal eL28/Mak16" evidence="5">
    <location>
        <begin position="11"/>
        <end position="127"/>
    </location>
</feature>
<dbReference type="GO" id="GO:0003735">
    <property type="term" value="F:structural constituent of ribosome"/>
    <property type="evidence" value="ECO:0007669"/>
    <property type="project" value="InterPro"/>
</dbReference>
<evidence type="ECO:0000256" key="2">
    <source>
        <dbReference type="ARBA" id="ARBA00022980"/>
    </source>
</evidence>
<dbReference type="AlphaFoldDB" id="A0A511KME3"/>
<comment type="similarity">
    <text evidence="1">Belongs to the eukaryotic ribosomal protein eL28 family.</text>
</comment>
<dbReference type="GO" id="GO:0005840">
    <property type="term" value="C:ribosome"/>
    <property type="evidence" value="ECO:0007669"/>
    <property type="project" value="UniProtKB-KW"/>
</dbReference>
<evidence type="ECO:0000259" key="5">
    <source>
        <dbReference type="Pfam" id="PF01778"/>
    </source>
</evidence>
<proteinExistence type="inferred from homology"/>
<dbReference type="Gene3D" id="3.30.390.110">
    <property type="match status" value="1"/>
</dbReference>
<evidence type="ECO:0000313" key="7">
    <source>
        <dbReference type="Proteomes" id="UP000321518"/>
    </source>
</evidence>
<evidence type="ECO:0000256" key="3">
    <source>
        <dbReference type="ARBA" id="ARBA00023274"/>
    </source>
</evidence>
<keyword evidence="2 6" id="KW-0689">Ribosomal protein</keyword>
<feature type="region of interest" description="Disordered" evidence="4">
    <location>
        <begin position="128"/>
        <end position="149"/>
    </location>
</feature>
<sequence length="149" mass="16369">MSQANPVSDDLVWLLTRKQTAYIHKRRGAGRVFSVERGNLKGISSPKFSGLANRATLDISSHPSGRGFTVAYREPSASPYAVKSGIETKELKGGKKEAKKDIVQLLDSIGRPELYQTALARIDAIAASQNSNRKPQRVRSARPVYTNDE</sequence>
<keyword evidence="3" id="KW-0687">Ribonucleoprotein</keyword>
<organism evidence="6 7">
    <name type="scientific">Rhodotorula toruloides</name>
    <name type="common">Yeast</name>
    <name type="synonym">Rhodosporidium toruloides</name>
    <dbReference type="NCBI Taxonomy" id="5286"/>
    <lineage>
        <taxon>Eukaryota</taxon>
        <taxon>Fungi</taxon>
        <taxon>Dikarya</taxon>
        <taxon>Basidiomycota</taxon>
        <taxon>Pucciniomycotina</taxon>
        <taxon>Microbotryomycetes</taxon>
        <taxon>Sporidiobolales</taxon>
        <taxon>Sporidiobolaceae</taxon>
        <taxon>Rhodotorula</taxon>
    </lineage>
</organism>
<dbReference type="InterPro" id="IPR029004">
    <property type="entry name" value="Ribosomal_eL28/Mak16"/>
</dbReference>
<reference evidence="6 7" key="1">
    <citation type="submission" date="2019-07" db="EMBL/GenBank/DDBJ databases">
        <title>Rhodotorula toruloides NBRC10032 genome sequencing.</title>
        <authorList>
            <person name="Shida Y."/>
            <person name="Takaku H."/>
            <person name="Ogasawara W."/>
            <person name="Mori K."/>
        </authorList>
    </citation>
    <scope>NUCLEOTIDE SEQUENCE [LARGE SCALE GENOMIC DNA]</scope>
    <source>
        <strain evidence="6 7">NBRC10032</strain>
    </source>
</reference>
<dbReference type="EMBL" id="BJWK01000015">
    <property type="protein sequence ID" value="GEM11540.1"/>
    <property type="molecule type" value="Genomic_DNA"/>
</dbReference>
<dbReference type="GO" id="GO:0006412">
    <property type="term" value="P:translation"/>
    <property type="evidence" value="ECO:0007669"/>
    <property type="project" value="InterPro"/>
</dbReference>
<comment type="caution">
    <text evidence="6">The sequence shown here is derived from an EMBL/GenBank/DDBJ whole genome shotgun (WGS) entry which is preliminary data.</text>
</comment>
<dbReference type="GO" id="GO:1990904">
    <property type="term" value="C:ribonucleoprotein complex"/>
    <property type="evidence" value="ECO:0007669"/>
    <property type="project" value="UniProtKB-KW"/>
</dbReference>
<evidence type="ECO:0000313" key="6">
    <source>
        <dbReference type="EMBL" id="GEM11540.1"/>
    </source>
</evidence>
<dbReference type="OrthoDB" id="338850at2759"/>
<accession>A0A511KME3</accession>
<name>A0A511KME3_RHOTO</name>
<dbReference type="Pfam" id="PF01778">
    <property type="entry name" value="Ribosomal_L28e"/>
    <property type="match status" value="1"/>
</dbReference>
<dbReference type="PANTHER" id="PTHR10544">
    <property type="entry name" value="60S RIBOSOMAL PROTEIN L28"/>
    <property type="match status" value="1"/>
</dbReference>
<dbReference type="Proteomes" id="UP000321518">
    <property type="component" value="Unassembled WGS sequence"/>
</dbReference>